<keyword evidence="1" id="KW-0560">Oxidoreductase</keyword>
<dbReference type="InterPro" id="IPR013154">
    <property type="entry name" value="ADH-like_N"/>
</dbReference>
<feature type="domain" description="Alcohol dehydrogenase-like N-terminal" evidence="3">
    <location>
        <begin position="45"/>
        <end position="173"/>
    </location>
</feature>
<dbReference type="EMBL" id="JAAGRQ010000012">
    <property type="protein sequence ID" value="NDY55987.1"/>
    <property type="molecule type" value="Genomic_DNA"/>
</dbReference>
<comment type="caution">
    <text evidence="4">The sequence shown here is derived from an EMBL/GenBank/DDBJ whole genome shotgun (WGS) entry which is preliminary data.</text>
</comment>
<dbReference type="SUPFAM" id="SSF51735">
    <property type="entry name" value="NAD(P)-binding Rossmann-fold domains"/>
    <property type="match status" value="1"/>
</dbReference>
<keyword evidence="5" id="KW-1185">Reference proteome</keyword>
<dbReference type="Gene3D" id="3.40.50.720">
    <property type="entry name" value="NAD(P)-binding Rossmann-like Domain"/>
    <property type="match status" value="1"/>
</dbReference>
<gene>
    <name evidence="4" type="ORF">G3N56_04410</name>
</gene>
<dbReference type="InterPro" id="IPR013149">
    <property type="entry name" value="ADH-like_C"/>
</dbReference>
<dbReference type="Pfam" id="PF08240">
    <property type="entry name" value="ADH_N"/>
    <property type="match status" value="1"/>
</dbReference>
<dbReference type="Pfam" id="PF00107">
    <property type="entry name" value="ADH_zinc_N"/>
    <property type="match status" value="1"/>
</dbReference>
<name>A0A7K3NIR6_9BACT</name>
<dbReference type="SUPFAM" id="SSF50129">
    <property type="entry name" value="GroES-like"/>
    <property type="match status" value="1"/>
</dbReference>
<dbReference type="InterPro" id="IPR050129">
    <property type="entry name" value="Zn_alcohol_dh"/>
</dbReference>
<dbReference type="InterPro" id="IPR036291">
    <property type="entry name" value="NAD(P)-bd_dom_sf"/>
</dbReference>
<proteinExistence type="predicted"/>
<protein>
    <submittedName>
        <fullName evidence="4">Alcohol dehydrogenase catalytic domain-containing protein</fullName>
    </submittedName>
</protein>
<dbReference type="GO" id="GO:0016491">
    <property type="term" value="F:oxidoreductase activity"/>
    <property type="evidence" value="ECO:0007669"/>
    <property type="project" value="UniProtKB-KW"/>
</dbReference>
<dbReference type="InterPro" id="IPR011032">
    <property type="entry name" value="GroES-like_sf"/>
</dbReference>
<dbReference type="PANTHER" id="PTHR43401:SF2">
    <property type="entry name" value="L-THREONINE 3-DEHYDROGENASE"/>
    <property type="match status" value="1"/>
</dbReference>
<sequence length="403" mass="42524">MKALIYEKSIPRYLASALAARLDRRRFFPRVSPLRLAETPYDPPAGWVRLRTLLCGICGSDLGLLKGHESVLLEPYASMPSVLGHEILAVVEEAPDGSGFSPGQRVAVEPILPCETRGLAPCRFCAAGDYNLCENFLRGDLPPGSFLGFNAKAPGGMAERTAAHPSRLFPVPDHVPDETAVLVDSLASVLHPVLVHFPGDADTVVINGMGILGQHAVRSLRALGSKARIVAVARHGFQALAAKAGGADVVLRSPSRQALGEAVGATFTPTTLGGGNLEGGADLFLDCAGGARAFEQGLLALRAGGGYVMVGTTARLSGADVSSLWFRQLTAVGSASYGHATDPRTGKRVRTYEVALELLASGSYPVDGLVTHLFRLDDYAKAFTAAFDKRGHASMKVAFDLRP</sequence>
<dbReference type="PANTHER" id="PTHR43401">
    <property type="entry name" value="L-THREONINE 3-DEHYDROGENASE"/>
    <property type="match status" value="1"/>
</dbReference>
<dbReference type="RefSeq" id="WP_163301040.1">
    <property type="nucleotide sequence ID" value="NZ_JAAGRQ010000012.1"/>
</dbReference>
<evidence type="ECO:0000259" key="3">
    <source>
        <dbReference type="Pfam" id="PF08240"/>
    </source>
</evidence>
<reference evidence="4 5" key="1">
    <citation type="submission" date="2020-02" db="EMBL/GenBank/DDBJ databases">
        <title>Comparative genomics of sulfur disproportionating microorganisms.</title>
        <authorList>
            <person name="Ward L.M."/>
            <person name="Bertran E."/>
            <person name="Johnston D.T."/>
        </authorList>
    </citation>
    <scope>NUCLEOTIDE SEQUENCE [LARGE SCALE GENOMIC DNA]</scope>
    <source>
        <strain evidence="4 5">DSM 3696</strain>
    </source>
</reference>
<evidence type="ECO:0000313" key="4">
    <source>
        <dbReference type="EMBL" id="NDY55987.1"/>
    </source>
</evidence>
<feature type="domain" description="Alcohol dehydrogenase-like C-terminal" evidence="2">
    <location>
        <begin position="212"/>
        <end position="339"/>
    </location>
</feature>
<organism evidence="4 5">
    <name type="scientific">Desulfolutivibrio sulfodismutans</name>
    <dbReference type="NCBI Taxonomy" id="63561"/>
    <lineage>
        <taxon>Bacteria</taxon>
        <taxon>Pseudomonadati</taxon>
        <taxon>Thermodesulfobacteriota</taxon>
        <taxon>Desulfovibrionia</taxon>
        <taxon>Desulfovibrionales</taxon>
        <taxon>Desulfovibrionaceae</taxon>
        <taxon>Desulfolutivibrio</taxon>
    </lineage>
</organism>
<accession>A0A7K3NIR6</accession>
<evidence type="ECO:0000313" key="5">
    <source>
        <dbReference type="Proteomes" id="UP000469724"/>
    </source>
</evidence>
<dbReference type="AlphaFoldDB" id="A0A7K3NIR6"/>
<dbReference type="Gene3D" id="3.90.180.10">
    <property type="entry name" value="Medium-chain alcohol dehydrogenases, catalytic domain"/>
    <property type="match status" value="1"/>
</dbReference>
<dbReference type="Proteomes" id="UP000469724">
    <property type="component" value="Unassembled WGS sequence"/>
</dbReference>
<evidence type="ECO:0000256" key="1">
    <source>
        <dbReference type="ARBA" id="ARBA00023002"/>
    </source>
</evidence>
<evidence type="ECO:0000259" key="2">
    <source>
        <dbReference type="Pfam" id="PF00107"/>
    </source>
</evidence>